<proteinExistence type="inferred from homology"/>
<evidence type="ECO:0000256" key="5">
    <source>
        <dbReference type="RuleBase" id="RU361177"/>
    </source>
</evidence>
<dbReference type="InterPro" id="IPR036188">
    <property type="entry name" value="FAD/NAD-bd_sf"/>
</dbReference>
<dbReference type="STRING" id="33528.ENSGAFP00000009832"/>
<comment type="caution">
    <text evidence="6">The sequence shown here is derived from an EMBL/GenBank/DDBJ whole genome shotgun (WGS) entry which is preliminary data.</text>
</comment>
<evidence type="ECO:0000313" key="6">
    <source>
        <dbReference type="EMBL" id="PWA21028.1"/>
    </source>
</evidence>
<dbReference type="Proteomes" id="UP000250572">
    <property type="component" value="Unassembled WGS sequence"/>
</dbReference>
<evidence type="ECO:0000256" key="2">
    <source>
        <dbReference type="ARBA" id="ARBA00022630"/>
    </source>
</evidence>
<accession>A0A315VFM8</accession>
<keyword evidence="5" id="KW-0503">Monooxygenase</keyword>
<evidence type="ECO:0000313" key="7">
    <source>
        <dbReference type="Proteomes" id="UP000250572"/>
    </source>
</evidence>
<dbReference type="AlphaFoldDB" id="A0A315VFM8"/>
<dbReference type="InterPro" id="IPR050346">
    <property type="entry name" value="FMO-like"/>
</dbReference>
<keyword evidence="3 5" id="KW-0274">FAD</keyword>
<dbReference type="GO" id="GO:0050661">
    <property type="term" value="F:NADP binding"/>
    <property type="evidence" value="ECO:0007669"/>
    <property type="project" value="InterPro"/>
</dbReference>
<name>A0A315VFM8_GAMAF</name>
<dbReference type="InterPro" id="IPR020946">
    <property type="entry name" value="Flavin_mOase-like"/>
</dbReference>
<protein>
    <recommendedName>
        <fullName evidence="5">Flavin-containing monooxygenase</fullName>
        <ecNumber evidence="5">1.-.-.-</ecNumber>
    </recommendedName>
</protein>
<comment type="similarity">
    <text evidence="1 5">Belongs to the FMO family.</text>
</comment>
<evidence type="ECO:0000256" key="1">
    <source>
        <dbReference type="ARBA" id="ARBA00009183"/>
    </source>
</evidence>
<keyword evidence="2 5" id="KW-0285">Flavoprotein</keyword>
<dbReference type="EC" id="1.-.-.-" evidence="5"/>
<keyword evidence="4 5" id="KW-0560">Oxidoreductase</keyword>
<dbReference type="GO" id="GO:0050660">
    <property type="term" value="F:flavin adenine dinucleotide binding"/>
    <property type="evidence" value="ECO:0007669"/>
    <property type="project" value="InterPro"/>
</dbReference>
<sequence>MSSSDHQDGSHRRSITFRSLEFGTRVLWVQINARIQMSLQIIVGTALQVMLLQTGQDSSTQGSSRSIPVQRVARIGPGPSGLTSVKACLDEGMQPTCFESSNDIGGLWTLILQQFDRMYQPLKSRNLEEPESAITGRLVKLSLMILAASIMVQTVAVIGAGPSGLTSVKACLDEGMEPTCFESSDDIGGLWKFKARICWLLLRRSF</sequence>
<dbReference type="Gene3D" id="3.50.50.60">
    <property type="entry name" value="FAD/NAD(P)-binding domain"/>
    <property type="match status" value="2"/>
</dbReference>
<gene>
    <name evidence="6" type="ORF">CCH79_00007379</name>
</gene>
<dbReference type="SUPFAM" id="SSF51905">
    <property type="entry name" value="FAD/NAD(P)-binding domain"/>
    <property type="match status" value="2"/>
</dbReference>
<dbReference type="Pfam" id="PF00743">
    <property type="entry name" value="FMO-like"/>
    <property type="match status" value="2"/>
</dbReference>
<dbReference type="PRINTS" id="PR00419">
    <property type="entry name" value="ADXRDTASE"/>
</dbReference>
<dbReference type="PANTHER" id="PTHR23023">
    <property type="entry name" value="DIMETHYLANILINE MONOOXYGENASE"/>
    <property type="match status" value="1"/>
</dbReference>
<reference evidence="6 7" key="1">
    <citation type="journal article" date="2018" name="G3 (Bethesda)">
        <title>A High-Quality Reference Genome for the Invasive Mosquitofish Gambusia affinis Using a Chicago Library.</title>
        <authorList>
            <person name="Hoffberg S.L."/>
            <person name="Troendle N.J."/>
            <person name="Glenn T.C."/>
            <person name="Mahmud O."/>
            <person name="Louha S."/>
            <person name="Chalopin D."/>
            <person name="Bennetzen J.L."/>
            <person name="Mauricio R."/>
        </authorList>
    </citation>
    <scope>NUCLEOTIDE SEQUENCE [LARGE SCALE GENOMIC DNA]</scope>
    <source>
        <strain evidence="6">NE01/NJP1002.9</strain>
        <tissue evidence="6">Muscle</tissue>
    </source>
</reference>
<organism evidence="6 7">
    <name type="scientific">Gambusia affinis</name>
    <name type="common">Western mosquitofish</name>
    <name type="synonym">Heterandria affinis</name>
    <dbReference type="NCBI Taxonomy" id="33528"/>
    <lineage>
        <taxon>Eukaryota</taxon>
        <taxon>Metazoa</taxon>
        <taxon>Chordata</taxon>
        <taxon>Craniata</taxon>
        <taxon>Vertebrata</taxon>
        <taxon>Euteleostomi</taxon>
        <taxon>Actinopterygii</taxon>
        <taxon>Neopterygii</taxon>
        <taxon>Teleostei</taxon>
        <taxon>Neoteleostei</taxon>
        <taxon>Acanthomorphata</taxon>
        <taxon>Ovalentaria</taxon>
        <taxon>Atherinomorphae</taxon>
        <taxon>Cyprinodontiformes</taxon>
        <taxon>Poeciliidae</taxon>
        <taxon>Poeciliinae</taxon>
        <taxon>Gambusia</taxon>
    </lineage>
</organism>
<evidence type="ECO:0000256" key="4">
    <source>
        <dbReference type="ARBA" id="ARBA00023002"/>
    </source>
</evidence>
<comment type="cofactor">
    <cofactor evidence="5">
        <name>FAD</name>
        <dbReference type="ChEBI" id="CHEBI:57692"/>
    </cofactor>
</comment>
<evidence type="ECO:0000256" key="3">
    <source>
        <dbReference type="ARBA" id="ARBA00022827"/>
    </source>
</evidence>
<dbReference type="EMBL" id="NHOQ01001926">
    <property type="protein sequence ID" value="PWA21028.1"/>
    <property type="molecule type" value="Genomic_DNA"/>
</dbReference>
<keyword evidence="7" id="KW-1185">Reference proteome</keyword>
<dbReference type="GO" id="GO:0004499">
    <property type="term" value="F:N,N-dimethylaniline monooxygenase activity"/>
    <property type="evidence" value="ECO:0007669"/>
    <property type="project" value="InterPro"/>
</dbReference>